<dbReference type="PANTHER" id="PTHR43003:SF13">
    <property type="entry name" value="DNA-3-METHYLADENINE GLYCOSYLASE 2"/>
    <property type="match status" value="1"/>
</dbReference>
<dbReference type="InterPro" id="IPR011257">
    <property type="entry name" value="DNA_glycosylase"/>
</dbReference>
<dbReference type="SUPFAM" id="SSF46689">
    <property type="entry name" value="Homeodomain-like"/>
    <property type="match status" value="1"/>
</dbReference>
<reference evidence="16" key="1">
    <citation type="journal article" date="2014" name="Int. J. Syst. Evol. Microbiol.">
        <title>Complete genome sequence of Corynebacterium casei LMG S-19264T (=DSM 44701T), isolated from a smear-ripened cheese.</title>
        <authorList>
            <consortium name="US DOE Joint Genome Institute (JGI-PGF)"/>
            <person name="Walter F."/>
            <person name="Albersmeier A."/>
            <person name="Kalinowski J."/>
            <person name="Ruckert C."/>
        </authorList>
    </citation>
    <scope>NUCLEOTIDE SEQUENCE</scope>
    <source>
        <strain evidence="16">CGMCC 1.12785</strain>
    </source>
</reference>
<feature type="domain" description="HTH araC/xylS-type" evidence="15">
    <location>
        <begin position="85"/>
        <end position="183"/>
    </location>
</feature>
<evidence type="ECO:0000256" key="10">
    <source>
        <dbReference type="ARBA" id="ARBA00023125"/>
    </source>
</evidence>
<dbReference type="SMART" id="SM00342">
    <property type="entry name" value="HTH_ARAC"/>
    <property type="match status" value="1"/>
</dbReference>
<dbReference type="InterPro" id="IPR018062">
    <property type="entry name" value="HTH_AraC-typ_CS"/>
</dbReference>
<evidence type="ECO:0000256" key="13">
    <source>
        <dbReference type="ARBA" id="ARBA00023204"/>
    </source>
</evidence>
<evidence type="ECO:0000256" key="11">
    <source>
        <dbReference type="ARBA" id="ARBA00023159"/>
    </source>
</evidence>
<evidence type="ECO:0000256" key="14">
    <source>
        <dbReference type="SAM" id="MobiDB-lite"/>
    </source>
</evidence>
<dbReference type="GO" id="GO:0008168">
    <property type="term" value="F:methyltransferase activity"/>
    <property type="evidence" value="ECO:0007669"/>
    <property type="project" value="UniProtKB-KW"/>
</dbReference>
<organism evidence="16 17">
    <name type="scientific">Sediminivirga luteola</name>
    <dbReference type="NCBI Taxonomy" id="1774748"/>
    <lineage>
        <taxon>Bacteria</taxon>
        <taxon>Bacillati</taxon>
        <taxon>Actinomycetota</taxon>
        <taxon>Actinomycetes</taxon>
        <taxon>Micrococcales</taxon>
        <taxon>Brevibacteriaceae</taxon>
        <taxon>Sediminivirga</taxon>
    </lineage>
</organism>
<dbReference type="Gene3D" id="1.10.340.30">
    <property type="entry name" value="Hypothetical protein, domain 2"/>
    <property type="match status" value="1"/>
</dbReference>
<keyword evidence="11" id="KW-0010">Activator</keyword>
<dbReference type="GO" id="GO:0006307">
    <property type="term" value="P:DNA alkylation repair"/>
    <property type="evidence" value="ECO:0007669"/>
    <property type="project" value="TreeGrafter"/>
</dbReference>
<evidence type="ECO:0000256" key="1">
    <source>
        <dbReference type="ARBA" id="ARBA00000086"/>
    </source>
</evidence>
<dbReference type="GO" id="GO:0008270">
    <property type="term" value="F:zinc ion binding"/>
    <property type="evidence" value="ECO:0007669"/>
    <property type="project" value="InterPro"/>
</dbReference>
<dbReference type="Proteomes" id="UP000616114">
    <property type="component" value="Unassembled WGS sequence"/>
</dbReference>
<dbReference type="SMART" id="SM01009">
    <property type="entry name" value="AlkA_N"/>
    <property type="match status" value="1"/>
</dbReference>
<dbReference type="GO" id="GO:0005737">
    <property type="term" value="C:cytoplasm"/>
    <property type="evidence" value="ECO:0007669"/>
    <property type="project" value="TreeGrafter"/>
</dbReference>
<keyword evidence="5" id="KW-0808">Transferase</keyword>
<dbReference type="InterPro" id="IPR023170">
    <property type="entry name" value="HhH_base_excis_C"/>
</dbReference>
<feature type="region of interest" description="Disordered" evidence="14">
    <location>
        <begin position="497"/>
        <end position="581"/>
    </location>
</feature>
<dbReference type="EMBL" id="BMFY01000015">
    <property type="protein sequence ID" value="GGA24456.1"/>
    <property type="molecule type" value="Genomic_DNA"/>
</dbReference>
<comment type="caution">
    <text evidence="16">The sequence shown here is derived from an EMBL/GenBank/DDBJ whole genome shotgun (WGS) entry which is preliminary data.</text>
</comment>
<keyword evidence="12" id="KW-0804">Transcription</keyword>
<dbReference type="InterPro" id="IPR037046">
    <property type="entry name" value="AlkA_N_sf"/>
</dbReference>
<dbReference type="GO" id="GO:0043916">
    <property type="term" value="F:DNA-7-methylguanine glycosylase activity"/>
    <property type="evidence" value="ECO:0007669"/>
    <property type="project" value="TreeGrafter"/>
</dbReference>
<evidence type="ECO:0000256" key="3">
    <source>
        <dbReference type="ARBA" id="ARBA00012000"/>
    </source>
</evidence>
<dbReference type="Pfam" id="PF02805">
    <property type="entry name" value="Ada_Zn_binding"/>
    <property type="match status" value="1"/>
</dbReference>
<dbReference type="SUPFAM" id="SSF55945">
    <property type="entry name" value="TATA-box binding protein-like"/>
    <property type="match status" value="1"/>
</dbReference>
<dbReference type="InterPro" id="IPR003265">
    <property type="entry name" value="HhH-GPD_domain"/>
</dbReference>
<evidence type="ECO:0000256" key="9">
    <source>
        <dbReference type="ARBA" id="ARBA00023015"/>
    </source>
</evidence>
<evidence type="ECO:0000313" key="16">
    <source>
        <dbReference type="EMBL" id="GGA24456.1"/>
    </source>
</evidence>
<comment type="catalytic activity">
    <reaction evidence="1">
        <text>Hydrolysis of alkylated DNA, releasing 3-methyladenine, 3-methylguanine, 7-methylguanine and 7-methyladenine.</text>
        <dbReference type="EC" id="3.2.2.21"/>
    </reaction>
</comment>
<feature type="compositionally biased region" description="Low complexity" evidence="14">
    <location>
        <begin position="548"/>
        <end position="564"/>
    </location>
</feature>
<dbReference type="PROSITE" id="PS00041">
    <property type="entry name" value="HTH_ARAC_FAMILY_1"/>
    <property type="match status" value="1"/>
</dbReference>
<dbReference type="Gene3D" id="1.10.10.60">
    <property type="entry name" value="Homeodomain-like"/>
    <property type="match status" value="1"/>
</dbReference>
<dbReference type="InterPro" id="IPR010316">
    <property type="entry name" value="AlkA_N"/>
</dbReference>
<dbReference type="InterPro" id="IPR004026">
    <property type="entry name" value="Ada_DNA_repair_Zn-bd"/>
</dbReference>
<dbReference type="InterPro" id="IPR051912">
    <property type="entry name" value="Alkylbase_DNA_Glycosylase/TA"/>
</dbReference>
<proteinExistence type="predicted"/>
<dbReference type="GO" id="GO:0008725">
    <property type="term" value="F:DNA-3-methyladenine glycosylase activity"/>
    <property type="evidence" value="ECO:0007669"/>
    <property type="project" value="TreeGrafter"/>
</dbReference>
<keyword evidence="7" id="KW-0227">DNA damage</keyword>
<dbReference type="InterPro" id="IPR035451">
    <property type="entry name" value="Ada-like_dom_sf"/>
</dbReference>
<dbReference type="SUPFAM" id="SSF48150">
    <property type="entry name" value="DNA-glycosylase"/>
    <property type="match status" value="1"/>
</dbReference>
<accession>A0A8J2U0I2</accession>
<sequence length="581" mass="61642">MNFDECYAVIAARDPRFDGRFVTAVRTTGIYCRPSCPARTPRRENVEFYPVAAAAHQAGYRACRRCLPEAVPGSSEWNTREDTAARAMRMIADGAVDRIGVAGLAAALGYSSRQLERVMRAELGAGPLALARAHRAQCARQLLVGTGLSMPDVAHAAGFGSLRQFNDTIRDVFGLTPKQIRARARTAERGARCHDASADDDQARDHQIAATIDVALSHRAPADHAGTFRWLAERALDGMEDAGPAHYGRTLRAPGGPAALRVELQPDGTLRARVTVRRIADLGYVLARARRLFDLDADPQGIDAALRREPRLTALVDSVPGIRLPGAVDGAEMLVRAIVGQQISVAAMRTTLSRLTERAGSATGLGHGPALLFPEPEAIIDAGGVPGPESKRRTLLRACQALLSGDIAIHPGVSREELTTQLTALKGIGPWTADYVCLRALGSSDVLVRGDLVLRSAAAAAGFPADERELDRQTAALAPWRSYASIHLWRSAAAAGTRPRADSEVGRAGTTQGRRAAGTPSAAGIAVAGRPDSAAVDRPSAPRRRTAGTRSASRSGTAGTSAAAERPDASYIDTDERRTAR</sequence>
<dbReference type="AlphaFoldDB" id="A0A8J2U0I2"/>
<keyword evidence="8" id="KW-0862">Zinc</keyword>
<dbReference type="RefSeq" id="WP_188551651.1">
    <property type="nucleotide sequence ID" value="NZ_BMFY01000015.1"/>
</dbReference>
<keyword evidence="9" id="KW-0805">Transcription regulation</keyword>
<dbReference type="GO" id="GO:0003700">
    <property type="term" value="F:DNA-binding transcription factor activity"/>
    <property type="evidence" value="ECO:0007669"/>
    <property type="project" value="InterPro"/>
</dbReference>
<comment type="cofactor">
    <cofactor evidence="2">
        <name>Zn(2+)</name>
        <dbReference type="ChEBI" id="CHEBI:29105"/>
    </cofactor>
</comment>
<keyword evidence="10" id="KW-0238">DNA-binding</keyword>
<keyword evidence="13" id="KW-0234">DNA repair</keyword>
<evidence type="ECO:0000256" key="5">
    <source>
        <dbReference type="ARBA" id="ARBA00022679"/>
    </source>
</evidence>
<dbReference type="InterPro" id="IPR018060">
    <property type="entry name" value="HTH_AraC"/>
</dbReference>
<dbReference type="Pfam" id="PF12833">
    <property type="entry name" value="HTH_18"/>
    <property type="match status" value="1"/>
</dbReference>
<dbReference type="Gene3D" id="3.40.10.10">
    <property type="entry name" value="DNA Methylphosphotriester Repair Domain"/>
    <property type="match status" value="1"/>
</dbReference>
<dbReference type="SUPFAM" id="SSF57884">
    <property type="entry name" value="Ada DNA repair protein, N-terminal domain (N-Ada 10)"/>
    <property type="match status" value="1"/>
</dbReference>
<dbReference type="Pfam" id="PF06029">
    <property type="entry name" value="AlkA_N"/>
    <property type="match status" value="1"/>
</dbReference>
<dbReference type="GO" id="GO:0032259">
    <property type="term" value="P:methylation"/>
    <property type="evidence" value="ECO:0007669"/>
    <property type="project" value="UniProtKB-KW"/>
</dbReference>
<dbReference type="CDD" id="cd00056">
    <property type="entry name" value="ENDO3c"/>
    <property type="match status" value="1"/>
</dbReference>
<evidence type="ECO:0000256" key="6">
    <source>
        <dbReference type="ARBA" id="ARBA00022723"/>
    </source>
</evidence>
<dbReference type="Gene3D" id="3.30.310.20">
    <property type="entry name" value="DNA-3-methyladenine glycosylase AlkA, N-terminal domain"/>
    <property type="match status" value="1"/>
</dbReference>
<evidence type="ECO:0000256" key="7">
    <source>
        <dbReference type="ARBA" id="ARBA00022763"/>
    </source>
</evidence>
<reference evidence="16" key="2">
    <citation type="submission" date="2020-09" db="EMBL/GenBank/DDBJ databases">
        <authorList>
            <person name="Sun Q."/>
            <person name="Zhou Y."/>
        </authorList>
    </citation>
    <scope>NUCLEOTIDE SEQUENCE</scope>
    <source>
        <strain evidence="16">CGMCC 1.12785</strain>
    </source>
</reference>
<evidence type="ECO:0000256" key="4">
    <source>
        <dbReference type="ARBA" id="ARBA00022603"/>
    </source>
</evidence>
<dbReference type="GO" id="GO:0006285">
    <property type="term" value="P:base-excision repair, AP site formation"/>
    <property type="evidence" value="ECO:0007669"/>
    <property type="project" value="TreeGrafter"/>
</dbReference>
<keyword evidence="6" id="KW-0479">Metal-binding</keyword>
<dbReference type="Gene3D" id="1.10.1670.10">
    <property type="entry name" value="Helix-hairpin-Helix base-excision DNA repair enzymes (C-terminal)"/>
    <property type="match status" value="1"/>
</dbReference>
<dbReference type="GO" id="GO:0043565">
    <property type="term" value="F:sequence-specific DNA binding"/>
    <property type="evidence" value="ECO:0007669"/>
    <property type="project" value="InterPro"/>
</dbReference>
<keyword evidence="4" id="KW-0489">Methyltransferase</keyword>
<dbReference type="GO" id="GO:0032993">
    <property type="term" value="C:protein-DNA complex"/>
    <property type="evidence" value="ECO:0007669"/>
    <property type="project" value="TreeGrafter"/>
</dbReference>
<dbReference type="PROSITE" id="PS01124">
    <property type="entry name" value="HTH_ARAC_FAMILY_2"/>
    <property type="match status" value="1"/>
</dbReference>
<evidence type="ECO:0000256" key="8">
    <source>
        <dbReference type="ARBA" id="ARBA00022833"/>
    </source>
</evidence>
<evidence type="ECO:0000256" key="12">
    <source>
        <dbReference type="ARBA" id="ARBA00023163"/>
    </source>
</evidence>
<dbReference type="EC" id="3.2.2.21" evidence="3"/>
<name>A0A8J2U0I2_9MICO</name>
<dbReference type="SMART" id="SM00478">
    <property type="entry name" value="ENDO3c"/>
    <property type="match status" value="1"/>
</dbReference>
<protein>
    <recommendedName>
        <fullName evidence="3">DNA-3-methyladenine glycosylase II</fullName>
        <ecNumber evidence="3">3.2.2.21</ecNumber>
    </recommendedName>
</protein>
<dbReference type="InterPro" id="IPR009057">
    <property type="entry name" value="Homeodomain-like_sf"/>
</dbReference>
<gene>
    <name evidence="16" type="ORF">GCM10011333_29350</name>
</gene>
<keyword evidence="17" id="KW-1185">Reference proteome</keyword>
<evidence type="ECO:0000259" key="15">
    <source>
        <dbReference type="PROSITE" id="PS01124"/>
    </source>
</evidence>
<dbReference type="GO" id="GO:0032131">
    <property type="term" value="F:alkylated DNA binding"/>
    <property type="evidence" value="ECO:0007669"/>
    <property type="project" value="TreeGrafter"/>
</dbReference>
<evidence type="ECO:0000256" key="2">
    <source>
        <dbReference type="ARBA" id="ARBA00001947"/>
    </source>
</evidence>
<dbReference type="FunFam" id="3.40.10.10:FF:000001">
    <property type="entry name" value="DNA-3-methyladenine glycosylase 2"/>
    <property type="match status" value="1"/>
</dbReference>
<evidence type="ECO:0000313" key="17">
    <source>
        <dbReference type="Proteomes" id="UP000616114"/>
    </source>
</evidence>
<dbReference type="PANTHER" id="PTHR43003">
    <property type="entry name" value="DNA-3-METHYLADENINE GLYCOSYLASE"/>
    <property type="match status" value="1"/>
</dbReference>